<feature type="region of interest" description="Disordered" evidence="6">
    <location>
        <begin position="818"/>
        <end position="838"/>
    </location>
</feature>
<name>A0A9P6J666_MORAP</name>
<dbReference type="AlphaFoldDB" id="A0A9P6J666"/>
<feature type="repeat" description="FG-GAP" evidence="5">
    <location>
        <begin position="278"/>
        <end position="341"/>
    </location>
</feature>
<dbReference type="SUPFAM" id="SSF69318">
    <property type="entry name" value="Integrin alpha N-terminal domain"/>
    <property type="match status" value="2"/>
</dbReference>
<comment type="caution">
    <text evidence="7">The sequence shown here is derived from an EMBL/GenBank/DDBJ whole genome shotgun (WGS) entry which is preliminary data.</text>
</comment>
<feature type="compositionally biased region" description="Basic and acidic residues" evidence="6">
    <location>
        <begin position="190"/>
        <end position="205"/>
    </location>
</feature>
<dbReference type="InterPro" id="IPR013517">
    <property type="entry name" value="FG-GAP"/>
</dbReference>
<dbReference type="PANTHER" id="PTHR23221">
    <property type="entry name" value="GLYCOSYLPHOSPHATIDYLINOSITOL PHOSPHOLIPASE D"/>
    <property type="match status" value="1"/>
</dbReference>
<evidence type="ECO:0000256" key="4">
    <source>
        <dbReference type="ARBA" id="ARBA00023180"/>
    </source>
</evidence>
<dbReference type="Pfam" id="PF01839">
    <property type="entry name" value="FG-GAP"/>
    <property type="match status" value="3"/>
</dbReference>
<keyword evidence="4" id="KW-0325">Glycoprotein</keyword>
<dbReference type="PROSITE" id="PS51470">
    <property type="entry name" value="FG_GAP"/>
    <property type="match status" value="2"/>
</dbReference>
<keyword evidence="2" id="KW-0677">Repeat</keyword>
<dbReference type="InterPro" id="IPR028994">
    <property type="entry name" value="Integrin_alpha_N"/>
</dbReference>
<dbReference type="EMBL" id="JAAAHY010000455">
    <property type="protein sequence ID" value="KAF9963575.1"/>
    <property type="molecule type" value="Genomic_DNA"/>
</dbReference>
<dbReference type="Proteomes" id="UP000738359">
    <property type="component" value="Unassembled WGS sequence"/>
</dbReference>
<accession>A0A9P6J666</accession>
<reference evidence="7" key="1">
    <citation type="journal article" date="2020" name="Fungal Divers.">
        <title>Resolving the Mortierellaceae phylogeny through synthesis of multi-gene phylogenetics and phylogenomics.</title>
        <authorList>
            <person name="Vandepol N."/>
            <person name="Liber J."/>
            <person name="Desiro A."/>
            <person name="Na H."/>
            <person name="Kennedy M."/>
            <person name="Barry K."/>
            <person name="Grigoriev I.V."/>
            <person name="Miller A.N."/>
            <person name="O'Donnell K."/>
            <person name="Stajich J.E."/>
            <person name="Bonito G."/>
        </authorList>
    </citation>
    <scope>NUCLEOTIDE SEQUENCE</scope>
    <source>
        <strain evidence="7">CK1249</strain>
    </source>
</reference>
<feature type="region of interest" description="Disordered" evidence="6">
    <location>
        <begin position="187"/>
        <end position="247"/>
    </location>
</feature>
<evidence type="ECO:0000256" key="2">
    <source>
        <dbReference type="ARBA" id="ARBA00022737"/>
    </source>
</evidence>
<organism evidence="7 8">
    <name type="scientific">Mortierella alpina</name>
    <name type="common">Oleaginous fungus</name>
    <name type="synonym">Mortierella renispora</name>
    <dbReference type="NCBI Taxonomy" id="64518"/>
    <lineage>
        <taxon>Eukaryota</taxon>
        <taxon>Fungi</taxon>
        <taxon>Fungi incertae sedis</taxon>
        <taxon>Mucoromycota</taxon>
        <taxon>Mortierellomycotina</taxon>
        <taxon>Mortierellomycetes</taxon>
        <taxon>Mortierellales</taxon>
        <taxon>Mortierellaceae</taxon>
        <taxon>Mortierella</taxon>
    </lineage>
</organism>
<protein>
    <submittedName>
        <fullName evidence="7">Glycosylphosphatidylinositol specific phospholipase D1</fullName>
    </submittedName>
</protein>
<keyword evidence="8" id="KW-1185">Reference proteome</keyword>
<feature type="repeat" description="FG-GAP" evidence="5">
    <location>
        <begin position="364"/>
        <end position="425"/>
    </location>
</feature>
<keyword evidence="1" id="KW-0732">Signal</keyword>
<keyword evidence="3" id="KW-0378">Hydrolase</keyword>
<sequence length="895" mass="98057">MNHLLSSWKVPVKDITEIYKRMGYHVPGVVLSHCMRNGFAGAQANARLGSQLFPVYASKSPFLVEQVEHYPMGGLRDMTEWTVECWKGLAAYLDEERPLPDRKDNNTSFNLCYAFWEGRTGASGLDKISRSGERMVRHEHSHPVQGRHSPEHALERLSLAGLRIESTVDKDTGMVTFSIKSEEWTSTSLDHVDENESTSDPREAQQHGPGLGFSRIRKSNKDEYRPGSPLHSAPAQTRFSEQKAPSIKNDPKLAYQALPSSTFAQGAGACLPFSDEVESQARTFYLPIAFSSFGHAAVNGDFDGDGHADLAIGAPHATMNPLVPSQGSVFIIPGRSVFGDTERKENTTGDGGTDPGTDVRLVASRVLHGQPTEPQSRFGWSLAVVDLNKDGIDDLAVGAPGHGAKGLTYDGSVYVYFGHAGTGLSEEPDLVIHRDRASDSKQGGMSDSLAGLGYVLEGLDLTGSGFKDLVIGMPMATTPEQDGGREGDPPLRYNQQAGKVLAFFSASGHAGQKLDTDRDWELQGQDVYGWFGASFAIVDADSEPEFATGQASPKSSQVQRVLSWLCSFLPYHSIRGKYLMRNDERRRILVVGSPTFGLGEDDAMRGKIQGYLIPSKASFSASLSHGSNSAPEPLPKKLFTIHGDTKFQQLGSRLASNRILWKIPDCSHGHQHTPGSGGRDFLVVGSQSEGFSKRLPRLGRHWQAGKVRILDVTQLQEGAEVMISDLDLDPSIVRDSLRGSQSMAHLSAAMRVSTDGKSLWLAEPYAKSESGRIVEWEPSHPRDDDGDCCGRWSRVSSKCDRRRVSGRRARSIFEVKGRRRDRERNGDGDDEDEDDGERQEQILQCFIGSDFRGRFGSQLLVADLNNDGLDDILVTSSHSSQYATMAGTVIIKFRL</sequence>
<gene>
    <name evidence="7" type="primary">GPLD1</name>
    <name evidence="7" type="ORF">BGZ70_007321</name>
</gene>
<dbReference type="Gene3D" id="2.130.10.130">
    <property type="entry name" value="Integrin alpha, N-terminal"/>
    <property type="match status" value="3"/>
</dbReference>
<evidence type="ECO:0000256" key="1">
    <source>
        <dbReference type="ARBA" id="ARBA00022729"/>
    </source>
</evidence>
<evidence type="ECO:0000256" key="3">
    <source>
        <dbReference type="ARBA" id="ARBA00022801"/>
    </source>
</evidence>
<proteinExistence type="predicted"/>
<dbReference type="OrthoDB" id="5317514at2759"/>
<evidence type="ECO:0000256" key="5">
    <source>
        <dbReference type="PROSITE-ProRule" id="PRU00803"/>
    </source>
</evidence>
<feature type="compositionally biased region" description="Acidic residues" evidence="6">
    <location>
        <begin position="828"/>
        <end position="837"/>
    </location>
</feature>
<dbReference type="InterPro" id="IPR013519">
    <property type="entry name" value="Int_alpha_beta-p"/>
</dbReference>
<feature type="compositionally biased region" description="Basic and acidic residues" evidence="6">
    <location>
        <begin position="818"/>
        <end position="827"/>
    </location>
</feature>
<dbReference type="GO" id="GO:0004621">
    <property type="term" value="F:glycosylphosphatidylinositol phospholipase D activity"/>
    <property type="evidence" value="ECO:0007669"/>
    <property type="project" value="TreeGrafter"/>
</dbReference>
<evidence type="ECO:0000313" key="7">
    <source>
        <dbReference type="EMBL" id="KAF9963575.1"/>
    </source>
</evidence>
<evidence type="ECO:0000256" key="6">
    <source>
        <dbReference type="SAM" id="MobiDB-lite"/>
    </source>
</evidence>
<dbReference type="PANTHER" id="PTHR23221:SF7">
    <property type="entry name" value="PHOSPHATIDYLINOSITOL-GLYCAN-SPECIFIC PHOSPHOLIPASE D"/>
    <property type="match status" value="1"/>
</dbReference>
<dbReference type="SMART" id="SM00191">
    <property type="entry name" value="Int_alpha"/>
    <property type="match status" value="4"/>
</dbReference>
<evidence type="ECO:0000313" key="8">
    <source>
        <dbReference type="Proteomes" id="UP000738359"/>
    </source>
</evidence>
<dbReference type="GO" id="GO:0031012">
    <property type="term" value="C:extracellular matrix"/>
    <property type="evidence" value="ECO:0007669"/>
    <property type="project" value="TreeGrafter"/>
</dbReference>
<dbReference type="GO" id="GO:0005615">
    <property type="term" value="C:extracellular space"/>
    <property type="evidence" value="ECO:0007669"/>
    <property type="project" value="TreeGrafter"/>
</dbReference>